<evidence type="ECO:0000313" key="3">
    <source>
        <dbReference type="EMBL" id="AKJ97424.1"/>
    </source>
</evidence>
<protein>
    <submittedName>
        <fullName evidence="3">Toxin</fullName>
    </submittedName>
</protein>
<organism evidence="3 4">
    <name type="scientific">Pseudomonas chlororaphis</name>
    <dbReference type="NCBI Taxonomy" id="587753"/>
    <lineage>
        <taxon>Bacteria</taxon>
        <taxon>Pseudomonadati</taxon>
        <taxon>Pseudomonadota</taxon>
        <taxon>Gammaproteobacteria</taxon>
        <taxon>Pseudomonadales</taxon>
        <taxon>Pseudomonadaceae</taxon>
        <taxon>Pseudomonas</taxon>
    </lineage>
</organism>
<evidence type="ECO:0000313" key="4">
    <source>
        <dbReference type="Proteomes" id="UP000035212"/>
    </source>
</evidence>
<dbReference type="InterPro" id="IPR024769">
    <property type="entry name" value="TcdA/TcdB_pore_forming"/>
</dbReference>
<accession>A0A0G3GA86</accession>
<dbReference type="Gene3D" id="3.90.550.20">
    <property type="match status" value="1"/>
</dbReference>
<evidence type="ECO:0000259" key="2">
    <source>
        <dbReference type="Pfam" id="PF12920"/>
    </source>
</evidence>
<dbReference type="PATRIC" id="fig|587753.11.peg.1014"/>
<gene>
    <name evidence="3" type="ORF">VM99_04930</name>
</gene>
<proteinExistence type="predicted"/>
<dbReference type="SUPFAM" id="SSF53448">
    <property type="entry name" value="Nucleotide-diphospho-sugar transferases"/>
    <property type="match status" value="1"/>
</dbReference>
<feature type="domain" description="TcdA/TcdB toxin pore forming" evidence="2">
    <location>
        <begin position="1070"/>
        <end position="1705"/>
    </location>
</feature>
<sequence length="2359" mass="259259">MSGANDSMAEDFVSFLNVFKLKDLEHALAAYQGTDQYDAVLRYYTGCIASLDSPQMLEPLGLLKQALGALGGNRRQRRASEPSPPASAEENLGSLTHIYRRVEGFEARLHSSLEQLKQPATEVPKHLHFAWLGGGVGAIQRDYINLWQQVMAPQGHSLRLWYDSDALLAYETNRIIVEAAKAHAMLDGGDVITDAIELGDRYEERAIVLKQQMYAHITQAVAKGTSADAARIDLLVRAYGQDEARLRALKRANQQSVAALGESGVILRDLGSGEVSLQLQGLYQREISLRGNFAAASDIVRVEALFTEGGRYADVDSLPPLLDQLGEVDIRAFKTDARLGVLQLLLDHNPEWMPGRQAIRDRYTGYSNQIPAQYRAALERFAASRPELKQVFRTPLERLAPLDGLRAVAQRHTLSNAFLMAHPGSAMLEAVIERFRLNYEIVEATARLADEQNTGLTDVEGLIALATQVATQVFGPLHELTAEDELAVSLLAHAAATYYSDGLRPQSEVTIYLTGPAAMRDGMTDYERANLTPRTALEWRRQMTIDAADTVNLATEEELDHSWKENQNDTVQWLADEQQRWQDGRFKARYQGDLKQLLQHRTLEFDDGWPLVEGRHVLSTELLQHLADELGEPFVNRLSQGYDGAVTFNKAIPLSFDERQAIRAQDAVVLPPASLGDSQTRQLSIDELLGRFAKGAFEFAQLSPLQRLQLGALVGAKSLDNRSFDALRPQVENLANSLVELGTAGRYATIERLLYQHQAPAFLAGLGHPVDPPAHGETALDLKKNALEQPMTLRQWGRLAARIQQVAKLEYRDRIAERLGNVLDVFDNAAIKLVPQDLLLQGSGDRVGGRCYPLALAMAAALTEGASAAYTLRGRFYLGVLEPEGSDSVTFLNSLESLRDVQVGDVGSALARSSLDEVVRILKARTATSTLMLNSDNHAMLVAKTFEGEQGTYHFYDPNFGVFEFEHPARFGQALNRFFVQQGMAGQYAAYGDAALPTFDLIELDGARVSRLALPGAVRVVDLLQPGGLPEQSKPPVRQRLASARGQSLMSNPRLGSCLLALDGHGWARQMAQVTSDLRQANRLAPGLVPLFDTLEVTTVGAYRMSFIDPSSAEHLVQVRTEDARLPRIKQYLAECFTSLANRPAVPVDPTEVGGVHTLNAGFAVQALMNALRAQEGPDRPLSLAVRLHAYVNYAQLVHGNVADIAGLVGLVRQALAEDRLIADTVAPVVKAAVGGSISEATSGLLQLANVGFDIYQLVTAQDEVARAQFGTQLAFDSAGLLLSVGAYAAGATAGAVLGGTAVILGGLAVGVAALAQGFAGIAEEARQVGLFFDDVAKAHLQAYRYEATHRAWLPRASLIVQALDLASGELRLDGPKLYPLRDHFGVPTFDADYARAIDIRRELALPERVPFTVPAGQALVLPCTPQTCYGYEYKALPFATLRHDLGFDVARRLEKKNAEGQWLFLFSFYSFPSEYILHRLTVPAYRPTVIDVLLDAVERSLAVPVIPPAWRDTVTYRIQGGGQRCTVALNPGVSLTLESPGARTSSWVLEAVWAEESDVRIEPSGKLFVGGVSVTFSGAGRHQTLLRLRNDQVFQFVLGERELALVEQDVPPGMDRQALQAHLKAMARAHRLVMPYTQVRHYPIPFEKPDEPRTTTAWYDAGQDRFLYIRDEDVLEAEDALLGAVAGGYAWFYEPENFLIWQVDAATGLLSHRYRLLVNTGVAAGAMRITRIEADAQGVIHVEQQITRQDRASDVLVYVIHDGQLVLSSIIRDRDNALEALLSARDTLADWSQVLGSYHAFAPDSGDQAFVNVDWQPAAFVSVCWKIRTHWRDMAWVRRSDRLIIRPSTSPGHRYRGWNDSIKHMTDMTLLTPAGDDDVFVIYYALDQTLCRQQRSATGQRSQAWIQPENLEHVVAVESGYVALTSQGLFFNLTEQGQLTLGGVSDAWLKDHPRWWQALAPLARHYAAERLAIVGLRNASGDAALCAWYLGGRLVLADLGSGREVRLLGMTPDSEAAWLFDVASGEVQRQSFIDPQGLEVAFAEGAKLLQAGALPVATREWAPCQFAGLTVEGTGLRGVTFDGVVMRLRDREPAMICGVTQAWVATQVGELSANLRRLVDGQPHAALLSIETDDSLKWLVVETGRMIRVPRAAIPESFAVLGTRQRRNVLLHEDKDRRLLTYPDRASAGPLDYVQRNAEVLVVEGAMKVDEVLPLLPDDVTTLVLRMGQGATGCRLTKALWLKLESVILDGWHLPDTPAKRPVSLVWEVDEPDRLMLSLVEEHLVIIDPDSGHSVILRDANARDASVRNNLQLAFAEARRYAVSTLVQVLLAWRDPQGSATLKALASASKAVATHPVD</sequence>
<dbReference type="InterPro" id="IPR029044">
    <property type="entry name" value="Nucleotide-diphossugar_trans"/>
</dbReference>
<dbReference type="EMBL" id="CP011020">
    <property type="protein sequence ID" value="AKJ97424.1"/>
    <property type="molecule type" value="Genomic_DNA"/>
</dbReference>
<dbReference type="GO" id="GO:0016757">
    <property type="term" value="F:glycosyltransferase activity"/>
    <property type="evidence" value="ECO:0007669"/>
    <property type="project" value="InterPro"/>
</dbReference>
<name>A0A0G3GA86_9PSED</name>
<dbReference type="Pfam" id="PF12919">
    <property type="entry name" value="TcdA_TcdB"/>
    <property type="match status" value="1"/>
</dbReference>
<reference evidence="3 4" key="1">
    <citation type="journal article" date="2015" name="Stand. Genomic Sci.">
        <title>Complete genome of Pseudomonas chlororaphis strain UFB2, a soil bacterium with antibacterial activity against bacterial canker pathogen of tomato.</title>
        <authorList>
            <person name="Deng P."/>
            <person name="Wang X."/>
            <person name="Baird S.M."/>
            <person name="Lu S.E."/>
        </authorList>
    </citation>
    <scope>NUCLEOTIDE SEQUENCE [LARGE SCALE GENOMIC DNA]</scope>
    <source>
        <strain evidence="3 4">UFB2</strain>
    </source>
</reference>
<dbReference type="CDD" id="cd20495">
    <property type="entry name" value="C58_PaToxP-like"/>
    <property type="match status" value="1"/>
</dbReference>
<feature type="domain" description="GT44" evidence="1">
    <location>
        <begin position="125"/>
        <end position="513"/>
    </location>
</feature>
<dbReference type="InterPro" id="IPR024770">
    <property type="entry name" value="TcdA/TcdB_cat"/>
</dbReference>
<dbReference type="Proteomes" id="UP000035212">
    <property type="component" value="Chromosome"/>
</dbReference>
<reference evidence="4" key="2">
    <citation type="submission" date="2015-03" db="EMBL/GenBank/DDBJ databases">
        <authorList>
            <person name="Deng P."/>
            <person name="Lu S."/>
        </authorList>
    </citation>
    <scope>NUCLEOTIDE SEQUENCE [LARGE SCALE GENOMIC DNA]</scope>
    <source>
        <strain evidence="4">UFB2</strain>
    </source>
</reference>
<dbReference type="Pfam" id="PF12920">
    <property type="entry name" value="TcdA_TcdB_pore"/>
    <property type="match status" value="1"/>
</dbReference>
<evidence type="ECO:0000259" key="1">
    <source>
        <dbReference type="Pfam" id="PF12919"/>
    </source>
</evidence>